<sequence length="279" mass="31180">MKEELHYIGHKIQENAWQITLNIPKVQDSQHTQQLEESGFPLEERIALREELIGYLGQALCGEKESVKNDNVKNWSMKLSMRAIHFDVPLSQCLRAIAAYRTALWDTLTEELHKNNFSAITMLDVSKIIDPLLDKACSVISNVYENHTNELMAIAYSALEELSVPVVPIADGIAVIPLVGAIDTRRASLIMKVALHEGARLNLEHVILDVSGVPIIDTMVADQLFKIVNALKLSGIETVLTGIRPEIAQTIMSLGLDFHAVTTKFNMKHALHDLGFRKR</sequence>
<reference evidence="2" key="1">
    <citation type="journal article" date="2025" name="Aquaculture">
        <title>Assessment of the bioflocculant production and safety properties of Metabacillus hrfriensis sp. nov. based on phenotypic and whole-genome sequencing analysis.</title>
        <authorList>
            <person name="Zhang R."/>
            <person name="Zhao Z."/>
            <person name="Luo L."/>
            <person name="Wang S."/>
            <person name="Guo K."/>
            <person name="Xu W."/>
        </authorList>
    </citation>
    <scope>NUCLEOTIDE SEQUENCE [LARGE SCALE GENOMIC DNA]</scope>
    <source>
        <strain evidence="2">CT-WN-B3</strain>
    </source>
</reference>
<protein>
    <submittedName>
        <fullName evidence="1">STAS domain-containing protein</fullName>
    </submittedName>
</protein>
<proteinExistence type="predicted"/>
<evidence type="ECO:0000313" key="2">
    <source>
        <dbReference type="Proteomes" id="UP001226091"/>
    </source>
</evidence>
<name>A0ACD4RFT9_9BACI</name>
<keyword evidence="2" id="KW-1185">Reference proteome</keyword>
<accession>A0ACD4RFT9</accession>
<evidence type="ECO:0000313" key="1">
    <source>
        <dbReference type="EMBL" id="WHZ59266.1"/>
    </source>
</evidence>
<organism evidence="1 2">
    <name type="scientific">Metabacillus hrfriensis</name>
    <dbReference type="NCBI Taxonomy" id="3048891"/>
    <lineage>
        <taxon>Bacteria</taxon>
        <taxon>Bacillati</taxon>
        <taxon>Bacillota</taxon>
        <taxon>Bacilli</taxon>
        <taxon>Bacillales</taxon>
        <taxon>Bacillaceae</taxon>
        <taxon>Metabacillus</taxon>
    </lineage>
</organism>
<dbReference type="EMBL" id="CP126116">
    <property type="protein sequence ID" value="WHZ59266.1"/>
    <property type="molecule type" value="Genomic_DNA"/>
</dbReference>
<gene>
    <name evidence="1" type="ORF">QLQ22_08050</name>
</gene>
<dbReference type="Proteomes" id="UP001226091">
    <property type="component" value="Chromosome"/>
</dbReference>